<keyword evidence="6" id="KW-1185">Reference proteome</keyword>
<dbReference type="STRING" id="1499966.U14_05435"/>
<evidence type="ECO:0000313" key="5">
    <source>
        <dbReference type="EMBL" id="GAK54156.1"/>
    </source>
</evidence>
<proteinExistence type="predicted"/>
<evidence type="ECO:0000259" key="4">
    <source>
        <dbReference type="Pfam" id="PF24481"/>
    </source>
</evidence>
<dbReference type="Pfam" id="PF24481">
    <property type="entry name" value="CT398_CC"/>
    <property type="match status" value="1"/>
</dbReference>
<feature type="domain" description="CT398-like coiled coil hairpin" evidence="4">
    <location>
        <begin position="11"/>
        <end position="184"/>
    </location>
</feature>
<dbReference type="HOGENOM" id="CLU_073076_2_2_0"/>
<dbReference type="Proteomes" id="UP000030700">
    <property type="component" value="Unassembled WGS sequence"/>
</dbReference>
<evidence type="ECO:0000256" key="1">
    <source>
        <dbReference type="SAM" id="Coils"/>
    </source>
</evidence>
<organism evidence="5">
    <name type="scientific">Candidatus Moduliflexus flocculans</name>
    <dbReference type="NCBI Taxonomy" id="1499966"/>
    <lineage>
        <taxon>Bacteria</taxon>
        <taxon>Candidatus Moduliflexota</taxon>
        <taxon>Candidatus Moduliflexia</taxon>
        <taxon>Candidatus Moduliflexales</taxon>
        <taxon>Candidatus Moduliflexaceae</taxon>
    </lineage>
</organism>
<feature type="compositionally biased region" description="Basic and acidic residues" evidence="2">
    <location>
        <begin position="43"/>
        <end position="66"/>
    </location>
</feature>
<evidence type="ECO:0000256" key="2">
    <source>
        <dbReference type="SAM" id="MobiDB-lite"/>
    </source>
</evidence>
<protein>
    <submittedName>
        <fullName evidence="5">Uncharacterized protein</fullName>
    </submittedName>
</protein>
<dbReference type="InterPro" id="IPR056003">
    <property type="entry name" value="CT398_CC_hairpin"/>
</dbReference>
<dbReference type="Gene3D" id="1.10.287.1490">
    <property type="match status" value="1"/>
</dbReference>
<keyword evidence="1" id="KW-0175">Coiled coil</keyword>
<evidence type="ECO:0000313" key="6">
    <source>
        <dbReference type="Proteomes" id="UP000030700"/>
    </source>
</evidence>
<accession>A0A081BRX5</accession>
<dbReference type="Pfam" id="PF02591">
    <property type="entry name" value="Zn_ribbon_9"/>
    <property type="match status" value="1"/>
</dbReference>
<gene>
    <name evidence="5" type="ORF">U14_05435</name>
</gene>
<feature type="domain" description="C4-type zinc ribbon" evidence="3">
    <location>
        <begin position="199"/>
        <end position="231"/>
    </location>
</feature>
<name>A0A081BRX5_9BACT</name>
<sequence>MNSTLESLIALQHLDKTIFDIRQRVENIPQALQQLDELLTESEGKVSKTRASIEDQERTRRSKESEIEANSEQMKKYQGQLLQVKTNKEYSALLAEINGLKSKNTLIEDDIIELMESIERAKHALTQVQGETAQVKRRVEEEKQRYLVEQQEWQQQLAQEQQTRDAKAQEFEPAILREYSRLLQMRNGVAVAAVTENGTCTGCYVALTPQMFAEVKTKDTLHRCPVCLRFLYAESA</sequence>
<dbReference type="InterPro" id="IPR003743">
    <property type="entry name" value="Zf-RING_7"/>
</dbReference>
<reference evidence="5" key="1">
    <citation type="journal article" date="2015" name="PeerJ">
        <title>First genomic representation of candidate bacterial phylum KSB3 points to enhanced environmental sensing as a trigger of wastewater bulking.</title>
        <authorList>
            <person name="Sekiguchi Y."/>
            <person name="Ohashi A."/>
            <person name="Parks D.H."/>
            <person name="Yamauchi T."/>
            <person name="Tyson G.W."/>
            <person name="Hugenholtz P."/>
        </authorList>
    </citation>
    <scope>NUCLEOTIDE SEQUENCE [LARGE SCALE GENOMIC DNA]</scope>
</reference>
<dbReference type="AlphaFoldDB" id="A0A081BRX5"/>
<feature type="coiled-coil region" evidence="1">
    <location>
        <begin position="111"/>
        <end position="170"/>
    </location>
</feature>
<dbReference type="EMBL" id="DF820460">
    <property type="protein sequence ID" value="GAK54156.1"/>
    <property type="molecule type" value="Genomic_DNA"/>
</dbReference>
<feature type="region of interest" description="Disordered" evidence="2">
    <location>
        <begin position="43"/>
        <end position="72"/>
    </location>
</feature>
<evidence type="ECO:0000259" key="3">
    <source>
        <dbReference type="Pfam" id="PF02591"/>
    </source>
</evidence>